<dbReference type="Pfam" id="PF13466">
    <property type="entry name" value="STAS_2"/>
    <property type="match status" value="1"/>
</dbReference>
<dbReference type="InterPro" id="IPR058548">
    <property type="entry name" value="MlaB-like_STAS"/>
</dbReference>
<dbReference type="SUPFAM" id="SSF52091">
    <property type="entry name" value="SpoIIaa-like"/>
    <property type="match status" value="1"/>
</dbReference>
<proteinExistence type="predicted"/>
<organism evidence="2 3">
    <name type="scientific">Streptomyces coryli</name>
    <dbReference type="NCBI Taxonomy" id="1128680"/>
    <lineage>
        <taxon>Bacteria</taxon>
        <taxon>Bacillati</taxon>
        <taxon>Actinomycetota</taxon>
        <taxon>Actinomycetes</taxon>
        <taxon>Kitasatosporales</taxon>
        <taxon>Streptomycetaceae</taxon>
        <taxon>Streptomyces</taxon>
    </lineage>
</organism>
<reference evidence="2 3" key="1">
    <citation type="submission" date="2020-02" db="EMBL/GenBank/DDBJ databases">
        <title>Whole-genome analyses of novel actinobacteria.</title>
        <authorList>
            <person name="Sahin N."/>
        </authorList>
    </citation>
    <scope>NUCLEOTIDE SEQUENCE [LARGE SCALE GENOMIC DNA]</scope>
    <source>
        <strain evidence="2 3">A7024</strain>
    </source>
</reference>
<dbReference type="InterPro" id="IPR036513">
    <property type="entry name" value="STAS_dom_sf"/>
</dbReference>
<keyword evidence="3" id="KW-1185">Reference proteome</keyword>
<evidence type="ECO:0000313" key="2">
    <source>
        <dbReference type="EMBL" id="NGN62397.1"/>
    </source>
</evidence>
<dbReference type="Gene3D" id="3.30.750.24">
    <property type="entry name" value="STAS domain"/>
    <property type="match status" value="1"/>
</dbReference>
<gene>
    <name evidence="2" type="ORF">G5C51_00525</name>
</gene>
<name>A0A6G4TTP6_9ACTN</name>
<evidence type="ECO:0000259" key="1">
    <source>
        <dbReference type="Pfam" id="PF13466"/>
    </source>
</evidence>
<feature type="domain" description="MlaB-like STAS" evidence="1">
    <location>
        <begin position="21"/>
        <end position="99"/>
    </location>
</feature>
<sequence>MPAAYADALLRIWRTEEPPGLRLVGQVDITNQVAFMGQLLALDGAPTHLTVDLREVSFVSFAALHVLVTFAVLLDPDRRLVVHTKSPAPAQMLRVCGWDRPAVPITLLEEIDDD</sequence>
<dbReference type="CDD" id="cd07043">
    <property type="entry name" value="STAS_anti-anti-sigma_factors"/>
    <property type="match status" value="1"/>
</dbReference>
<dbReference type="RefSeq" id="WP_165229595.1">
    <property type="nucleotide sequence ID" value="NZ_JAAKZV010000001.1"/>
</dbReference>
<protein>
    <submittedName>
        <fullName evidence="2">STAS domain-containing protein</fullName>
    </submittedName>
</protein>
<comment type="caution">
    <text evidence="2">The sequence shown here is derived from an EMBL/GenBank/DDBJ whole genome shotgun (WGS) entry which is preliminary data.</text>
</comment>
<accession>A0A6G4TTP6</accession>
<dbReference type="Proteomes" id="UP000481583">
    <property type="component" value="Unassembled WGS sequence"/>
</dbReference>
<dbReference type="AlphaFoldDB" id="A0A6G4TTP6"/>
<dbReference type="EMBL" id="JAAKZV010000001">
    <property type="protein sequence ID" value="NGN62397.1"/>
    <property type="molecule type" value="Genomic_DNA"/>
</dbReference>
<evidence type="ECO:0000313" key="3">
    <source>
        <dbReference type="Proteomes" id="UP000481583"/>
    </source>
</evidence>